<accession>A0ABS7UWS7</accession>
<evidence type="ECO:0000256" key="4">
    <source>
        <dbReference type="ARBA" id="ARBA00022679"/>
    </source>
</evidence>
<keyword evidence="10" id="KW-1185">Reference proteome</keyword>
<evidence type="ECO:0000256" key="3">
    <source>
        <dbReference type="ARBA" id="ARBA00022553"/>
    </source>
</evidence>
<keyword evidence="5 9" id="KW-0418">Kinase</keyword>
<dbReference type="InterPro" id="IPR003594">
    <property type="entry name" value="HATPase_dom"/>
</dbReference>
<dbReference type="Pfam" id="PF02518">
    <property type="entry name" value="HATPase_c"/>
    <property type="match status" value="1"/>
</dbReference>
<dbReference type="PANTHER" id="PTHR34220">
    <property type="entry name" value="SENSOR HISTIDINE KINASE YPDA"/>
    <property type="match status" value="1"/>
</dbReference>
<dbReference type="InterPro" id="IPR003660">
    <property type="entry name" value="HAMP_dom"/>
</dbReference>
<feature type="domain" description="HAMP" evidence="8">
    <location>
        <begin position="327"/>
        <end position="379"/>
    </location>
</feature>
<dbReference type="SMART" id="SM00304">
    <property type="entry name" value="HAMP"/>
    <property type="match status" value="1"/>
</dbReference>
<reference evidence="9" key="1">
    <citation type="submission" date="2024-05" db="EMBL/GenBank/DDBJ databases">
        <title>Metabacillus sp. nov., isolated from the rhizosphere soil of tomato plants.</title>
        <authorList>
            <person name="Ma R."/>
        </authorList>
    </citation>
    <scope>NUCLEOTIDE SEQUENCE</scope>
    <source>
        <strain evidence="9">DBTR6</strain>
    </source>
</reference>
<dbReference type="InterPro" id="IPR050640">
    <property type="entry name" value="Bact_2-comp_sensor_kinase"/>
</dbReference>
<keyword evidence="6 7" id="KW-0472">Membrane</keyword>
<keyword evidence="2" id="KW-1003">Cell membrane</keyword>
<dbReference type="PANTHER" id="PTHR34220:SF7">
    <property type="entry name" value="SENSOR HISTIDINE KINASE YPDA"/>
    <property type="match status" value="1"/>
</dbReference>
<keyword evidence="7" id="KW-1133">Transmembrane helix</keyword>
<evidence type="ECO:0000256" key="5">
    <source>
        <dbReference type="ARBA" id="ARBA00022777"/>
    </source>
</evidence>
<keyword evidence="4" id="KW-0808">Transferase</keyword>
<comment type="caution">
    <text evidence="9">The sequence shown here is derived from an EMBL/GenBank/DDBJ whole genome shotgun (WGS) entry which is preliminary data.</text>
</comment>
<dbReference type="SUPFAM" id="SSF55874">
    <property type="entry name" value="ATPase domain of HSP90 chaperone/DNA topoisomerase II/histidine kinase"/>
    <property type="match status" value="1"/>
</dbReference>
<sequence length="606" mass="70214">MGWSIRKKLIIFLMVATIFPFGAAIIITYYQTTDSLNQHFVSTTHDVIEDGKEDISTYLQDLAYMTTTIYRYTPLMNSLRDGVSNDIVKNQEEVKRILVYLFNTRPEIEQMHLYIHKGKDSYAIYHSMLSERGKYDNVNSHPYYFQLSQSTNFTVIEPPHEIYSYNNLSLIPNSQKKDVLSFHNVIRDIPSDHPLAFLSIDINLSKLSAIADRLYLKETEDFYLINEEGLIVYSSEEKLIGTENKQQWFQQVKRTSESSKSMGWKDTDFSGIIVYEKFTDSFKDWYIVKRIPYDSLYQGARETVLTNILVGLISLVIVLFATLVISFKFTAPIKVLIANMKQVEQGKFQANFDSLGNDEFGMLGRHFKLMLAKINDLIQRKYKLEVENKSSQLRVLQSQVNPHFLYNALQSIGTLALKHKAVPVYSLLTALSKIMRYSMNMKEDIVPLTAEIQHVTSYLTLQKQRFDERFEFELKIQKEVEDIHVPKMILQPLVENCFKHGFDQQEGKSIIQIEAYLQQNDSIYLTVKDNGKGATSEELRDIQKELFEGIREDGMQREAIGLKNIYDRLQIYYSNQVKMSVNSNEDSGFTVTIVMPKEMSKEVNPS</sequence>
<dbReference type="GO" id="GO:0016301">
    <property type="term" value="F:kinase activity"/>
    <property type="evidence" value="ECO:0007669"/>
    <property type="project" value="UniProtKB-KW"/>
</dbReference>
<evidence type="ECO:0000256" key="2">
    <source>
        <dbReference type="ARBA" id="ARBA00022475"/>
    </source>
</evidence>
<evidence type="ECO:0000259" key="8">
    <source>
        <dbReference type="PROSITE" id="PS50885"/>
    </source>
</evidence>
<evidence type="ECO:0000256" key="6">
    <source>
        <dbReference type="ARBA" id="ARBA00023136"/>
    </source>
</evidence>
<organism evidence="9 10">
    <name type="scientific">Metabacillus rhizolycopersici</name>
    <dbReference type="NCBI Taxonomy" id="2875709"/>
    <lineage>
        <taxon>Bacteria</taxon>
        <taxon>Bacillati</taxon>
        <taxon>Bacillota</taxon>
        <taxon>Bacilli</taxon>
        <taxon>Bacillales</taxon>
        <taxon>Bacillaceae</taxon>
        <taxon>Metabacillus</taxon>
    </lineage>
</organism>
<feature type="transmembrane region" description="Helical" evidence="7">
    <location>
        <begin position="9"/>
        <end position="30"/>
    </location>
</feature>
<feature type="transmembrane region" description="Helical" evidence="7">
    <location>
        <begin position="308"/>
        <end position="331"/>
    </location>
</feature>
<proteinExistence type="predicted"/>
<dbReference type="PROSITE" id="PS50885">
    <property type="entry name" value="HAMP"/>
    <property type="match status" value="1"/>
</dbReference>
<name>A0ABS7UWS7_9BACI</name>
<dbReference type="Gene3D" id="6.10.340.10">
    <property type="match status" value="1"/>
</dbReference>
<dbReference type="Pfam" id="PF06580">
    <property type="entry name" value="His_kinase"/>
    <property type="match status" value="1"/>
</dbReference>
<dbReference type="CDD" id="cd06225">
    <property type="entry name" value="HAMP"/>
    <property type="match status" value="1"/>
</dbReference>
<dbReference type="Gene3D" id="3.30.450.20">
    <property type="entry name" value="PAS domain"/>
    <property type="match status" value="2"/>
</dbReference>
<dbReference type="EMBL" id="JAIQUM010000057">
    <property type="protein sequence ID" value="MBZ5752489.1"/>
    <property type="molecule type" value="Genomic_DNA"/>
</dbReference>
<dbReference type="InterPro" id="IPR010559">
    <property type="entry name" value="Sig_transdc_His_kin_internal"/>
</dbReference>
<evidence type="ECO:0000313" key="10">
    <source>
        <dbReference type="Proteomes" id="UP001165287"/>
    </source>
</evidence>
<dbReference type="Gene3D" id="3.30.565.10">
    <property type="entry name" value="Histidine kinase-like ATPase, C-terminal domain"/>
    <property type="match status" value="1"/>
</dbReference>
<keyword evidence="3" id="KW-0597">Phosphoprotein</keyword>
<evidence type="ECO:0000256" key="7">
    <source>
        <dbReference type="SAM" id="Phobius"/>
    </source>
</evidence>
<evidence type="ECO:0000313" key="9">
    <source>
        <dbReference type="EMBL" id="MBZ5752489.1"/>
    </source>
</evidence>
<comment type="subcellular location">
    <subcellularLocation>
        <location evidence="1">Cell membrane</location>
        <topology evidence="1">Multi-pass membrane protein</topology>
    </subcellularLocation>
</comment>
<dbReference type="RefSeq" id="WP_224140946.1">
    <property type="nucleotide sequence ID" value="NZ_JAIQUM010000057.1"/>
</dbReference>
<dbReference type="SUPFAM" id="SSF158472">
    <property type="entry name" value="HAMP domain-like"/>
    <property type="match status" value="1"/>
</dbReference>
<dbReference type="Proteomes" id="UP001165287">
    <property type="component" value="Unassembled WGS sequence"/>
</dbReference>
<protein>
    <submittedName>
        <fullName evidence="9">Sensor histidine kinase</fullName>
    </submittedName>
</protein>
<dbReference type="InterPro" id="IPR036890">
    <property type="entry name" value="HATPase_C_sf"/>
</dbReference>
<evidence type="ECO:0000256" key="1">
    <source>
        <dbReference type="ARBA" id="ARBA00004651"/>
    </source>
</evidence>
<dbReference type="Pfam" id="PF00672">
    <property type="entry name" value="HAMP"/>
    <property type="match status" value="1"/>
</dbReference>
<keyword evidence="7" id="KW-0812">Transmembrane</keyword>
<gene>
    <name evidence="9" type="ORF">K9V48_20130</name>
</gene>